<sequence length="89" mass="10181">MRNAALINSIQLAIFNTHWSKKKHNKYLKIVTATFSKNKKAVYAAEAIAYWLVYCLGRYESVEWSSFGGAYNNIMSKKVSKIDAVFLLI</sequence>
<evidence type="ECO:0000313" key="1">
    <source>
        <dbReference type="EMBL" id="SNQ29090.1"/>
    </source>
</evidence>
<dbReference type="RefSeq" id="WP_088823090.1">
    <property type="nucleotide sequence ID" value="NZ_FZLN01000001.1"/>
</dbReference>
<dbReference type="EMBL" id="FZLN01000001">
    <property type="protein sequence ID" value="SNQ29090.1"/>
    <property type="molecule type" value="Genomic_DNA"/>
</dbReference>
<reference evidence="2" key="1">
    <citation type="submission" date="2017-06" db="EMBL/GenBank/DDBJ databases">
        <authorList>
            <person name="Varghese N."/>
            <person name="Submissions S."/>
        </authorList>
    </citation>
    <scope>NUCLEOTIDE SEQUENCE [LARGE SCALE GENOMIC DNA]</scope>
    <source>
        <strain evidence="2">ANC 5114</strain>
    </source>
</reference>
<protein>
    <submittedName>
        <fullName evidence="1">Uncharacterized protein</fullName>
    </submittedName>
</protein>
<name>A0A217EFV8_9GAMM</name>
<dbReference type="Proteomes" id="UP000243463">
    <property type="component" value="Unassembled WGS sequence"/>
</dbReference>
<proteinExistence type="predicted"/>
<gene>
    <name evidence="1" type="ORF">SAMN05444584_1024</name>
</gene>
<organism evidence="1 2">
    <name type="scientific">Acinetobacter apis</name>
    <dbReference type="NCBI Taxonomy" id="1229165"/>
    <lineage>
        <taxon>Bacteria</taxon>
        <taxon>Pseudomonadati</taxon>
        <taxon>Pseudomonadota</taxon>
        <taxon>Gammaproteobacteria</taxon>
        <taxon>Moraxellales</taxon>
        <taxon>Moraxellaceae</taxon>
        <taxon>Acinetobacter</taxon>
    </lineage>
</organism>
<dbReference type="AlphaFoldDB" id="A0A217EFV8"/>
<evidence type="ECO:0000313" key="2">
    <source>
        <dbReference type="Proteomes" id="UP000243463"/>
    </source>
</evidence>
<keyword evidence="2" id="KW-1185">Reference proteome</keyword>
<accession>A0A217EFV8</accession>